<dbReference type="EMBL" id="KE346365">
    <property type="protein sequence ID" value="KJE93197.1"/>
    <property type="molecule type" value="Genomic_DNA"/>
</dbReference>
<dbReference type="AlphaFoldDB" id="A0A0D2VQX8"/>
<evidence type="ECO:0000313" key="2">
    <source>
        <dbReference type="EMBL" id="KJE93197.1"/>
    </source>
</evidence>
<protein>
    <submittedName>
        <fullName evidence="2">Uncharacterized protein</fullName>
    </submittedName>
</protein>
<proteinExistence type="predicted"/>
<feature type="region of interest" description="Disordered" evidence="1">
    <location>
        <begin position="1"/>
        <end position="27"/>
    </location>
</feature>
<sequence>MSSSRSIAPPTGTGDNSNDAAVPEDLGEEQALAKALEALDPNMAIALSHLSKQLASFKKEIKSDLTDMRCDFGRQLDHTRKLYT</sequence>
<dbReference type="Proteomes" id="UP000008743">
    <property type="component" value="Unassembled WGS sequence"/>
</dbReference>
<accession>A0A0D2VQX8</accession>
<name>A0A0D2VQX8_CAPO3</name>
<evidence type="ECO:0000256" key="1">
    <source>
        <dbReference type="SAM" id="MobiDB-lite"/>
    </source>
</evidence>
<evidence type="ECO:0000313" key="3">
    <source>
        <dbReference type="Proteomes" id="UP000008743"/>
    </source>
</evidence>
<dbReference type="InParanoid" id="A0A0D2VQX8"/>
<reference evidence="3" key="1">
    <citation type="submission" date="2011-02" db="EMBL/GenBank/DDBJ databases">
        <title>The Genome Sequence of Capsaspora owczarzaki ATCC 30864.</title>
        <authorList>
            <person name="Russ C."/>
            <person name="Cuomo C."/>
            <person name="Burger G."/>
            <person name="Gray M.W."/>
            <person name="Holland P.W.H."/>
            <person name="King N."/>
            <person name="Lang F.B.F."/>
            <person name="Roger A.J."/>
            <person name="Ruiz-Trillo I."/>
            <person name="Young S.K."/>
            <person name="Zeng Q."/>
            <person name="Gargeya S."/>
            <person name="Alvarado L."/>
            <person name="Berlin A."/>
            <person name="Chapman S.B."/>
            <person name="Chen Z."/>
            <person name="Freedman E."/>
            <person name="Gellesch M."/>
            <person name="Goldberg J."/>
            <person name="Griggs A."/>
            <person name="Gujja S."/>
            <person name="Heilman E."/>
            <person name="Heiman D."/>
            <person name="Howarth C."/>
            <person name="Mehta T."/>
            <person name="Neiman D."/>
            <person name="Pearson M."/>
            <person name="Roberts A."/>
            <person name="Saif S."/>
            <person name="Shea T."/>
            <person name="Shenoy N."/>
            <person name="Sisk P."/>
            <person name="Stolte C."/>
            <person name="Sykes S."/>
            <person name="White J."/>
            <person name="Yandava C."/>
            <person name="Haas B."/>
            <person name="Nusbaum C."/>
            <person name="Birren B."/>
        </authorList>
    </citation>
    <scope>NUCLEOTIDE SEQUENCE</scope>
    <source>
        <strain evidence="3">ATCC 30864</strain>
    </source>
</reference>
<keyword evidence="3" id="KW-1185">Reference proteome</keyword>
<organism evidence="2 3">
    <name type="scientific">Capsaspora owczarzaki (strain ATCC 30864)</name>
    <dbReference type="NCBI Taxonomy" id="595528"/>
    <lineage>
        <taxon>Eukaryota</taxon>
        <taxon>Filasterea</taxon>
        <taxon>Capsaspora</taxon>
    </lineage>
</organism>
<gene>
    <name evidence="2" type="ORF">CAOG_009737</name>
</gene>